<dbReference type="InterPro" id="IPR054091">
    <property type="entry name" value="Cep192-like_D5"/>
</dbReference>
<feature type="domain" description="Cep192-like" evidence="5">
    <location>
        <begin position="1196"/>
        <end position="1319"/>
    </location>
</feature>
<protein>
    <submittedName>
        <fullName evidence="6 7">Uncharacterized protein</fullName>
    </submittedName>
</protein>
<evidence type="ECO:0000313" key="7">
    <source>
        <dbReference type="EnsemblMetazoa" id="PHUM415060-PA"/>
    </source>
</evidence>
<dbReference type="Proteomes" id="UP000009046">
    <property type="component" value="Unassembled WGS sequence"/>
</dbReference>
<dbReference type="InParanoid" id="E0VSC0"/>
<dbReference type="KEGG" id="phu:Phum_PHUM415060"/>
<evidence type="ECO:0000259" key="4">
    <source>
        <dbReference type="Pfam" id="PF22073"/>
    </source>
</evidence>
<dbReference type="VEuPathDB" id="VectorBase:PHUM415060"/>
<dbReference type="Pfam" id="PF22073">
    <property type="entry name" value="Cep192_D4"/>
    <property type="match status" value="1"/>
</dbReference>
<dbReference type="EMBL" id="AAZO01005095">
    <property type="status" value="NOT_ANNOTATED_CDS"/>
    <property type="molecule type" value="Genomic_DNA"/>
</dbReference>
<feature type="compositionally biased region" description="Basic and acidic residues" evidence="2">
    <location>
        <begin position="95"/>
        <end position="111"/>
    </location>
</feature>
<evidence type="ECO:0000259" key="3">
    <source>
        <dbReference type="Pfam" id="PF22067"/>
    </source>
</evidence>
<feature type="coiled-coil region" evidence="1">
    <location>
        <begin position="256"/>
        <end position="283"/>
    </location>
</feature>
<evidence type="ECO:0000313" key="8">
    <source>
        <dbReference type="Proteomes" id="UP000009046"/>
    </source>
</evidence>
<feature type="region of interest" description="Disordered" evidence="2">
    <location>
        <begin position="439"/>
        <end position="487"/>
    </location>
</feature>
<gene>
    <name evidence="7" type="primary">8234337</name>
    <name evidence="6" type="ORF">Phum_PHUM415060</name>
</gene>
<reference evidence="7" key="3">
    <citation type="submission" date="2021-02" db="UniProtKB">
        <authorList>
            <consortium name="EnsemblMetazoa"/>
        </authorList>
    </citation>
    <scope>IDENTIFICATION</scope>
    <source>
        <strain evidence="7">USDA</strain>
    </source>
</reference>
<reference evidence="6" key="1">
    <citation type="submission" date="2007-04" db="EMBL/GenBank/DDBJ databases">
        <title>Annotation of Pediculus humanus corporis strain USDA.</title>
        <authorList>
            <person name="Kirkness E."/>
            <person name="Hannick L."/>
            <person name="Hass B."/>
            <person name="Bruggner R."/>
            <person name="Lawson D."/>
            <person name="Bidwell S."/>
            <person name="Joardar V."/>
            <person name="Caler E."/>
            <person name="Walenz B."/>
            <person name="Inman J."/>
            <person name="Schobel S."/>
            <person name="Galinsky K."/>
            <person name="Amedeo P."/>
            <person name="Strausberg R."/>
        </authorList>
    </citation>
    <scope>NUCLEOTIDE SEQUENCE</scope>
    <source>
        <strain evidence="6">USDA</strain>
    </source>
</reference>
<dbReference type="GeneID" id="8234337"/>
<feature type="region of interest" description="Disordered" evidence="2">
    <location>
        <begin position="95"/>
        <end position="117"/>
    </location>
</feature>
<dbReference type="eggNOG" id="ENOG502RT76">
    <property type="taxonomic scope" value="Eukaryota"/>
</dbReference>
<feature type="domain" description="Cep192-like" evidence="3">
    <location>
        <begin position="960"/>
        <end position="1049"/>
    </location>
</feature>
<proteinExistence type="predicted"/>
<dbReference type="EnsemblMetazoa" id="PHUM415060-RA">
    <property type="protein sequence ID" value="PHUM415060-PA"/>
    <property type="gene ID" value="PHUM415060"/>
</dbReference>
<evidence type="ECO:0000256" key="1">
    <source>
        <dbReference type="SAM" id="Coils"/>
    </source>
</evidence>
<dbReference type="RefSeq" id="XP_002429014.1">
    <property type="nucleotide sequence ID" value="XM_002428969.1"/>
</dbReference>
<dbReference type="InterPro" id="IPR054090">
    <property type="entry name" value="Cep192_Spd-2-like_dom"/>
</dbReference>
<name>E0VSC0_PEDHC</name>
<organism>
    <name type="scientific">Pediculus humanus subsp. corporis</name>
    <name type="common">Body louse</name>
    <dbReference type="NCBI Taxonomy" id="121224"/>
    <lineage>
        <taxon>Eukaryota</taxon>
        <taxon>Metazoa</taxon>
        <taxon>Ecdysozoa</taxon>
        <taxon>Arthropoda</taxon>
        <taxon>Hexapoda</taxon>
        <taxon>Insecta</taxon>
        <taxon>Pterygota</taxon>
        <taxon>Neoptera</taxon>
        <taxon>Paraneoptera</taxon>
        <taxon>Psocodea</taxon>
        <taxon>Troctomorpha</taxon>
        <taxon>Phthiraptera</taxon>
        <taxon>Anoplura</taxon>
        <taxon>Pediculidae</taxon>
        <taxon>Pediculus</taxon>
    </lineage>
</organism>
<evidence type="ECO:0000313" key="6">
    <source>
        <dbReference type="EMBL" id="EEB16276.1"/>
    </source>
</evidence>
<evidence type="ECO:0000256" key="2">
    <source>
        <dbReference type="SAM" id="MobiDB-lite"/>
    </source>
</evidence>
<dbReference type="EMBL" id="DS235748">
    <property type="protein sequence ID" value="EEB16276.1"/>
    <property type="molecule type" value="Genomic_DNA"/>
</dbReference>
<dbReference type="STRING" id="121224.E0VSC0"/>
<dbReference type="Pfam" id="PF22067">
    <property type="entry name" value="Cep192_D3"/>
    <property type="match status" value="1"/>
</dbReference>
<keyword evidence="8" id="KW-1185">Reference proteome</keyword>
<evidence type="ECO:0000259" key="5">
    <source>
        <dbReference type="Pfam" id="PF22074"/>
    </source>
</evidence>
<accession>E0VSC0</accession>
<feature type="domain" description="Cep192/Spd-2-like" evidence="4">
    <location>
        <begin position="1080"/>
        <end position="1188"/>
    </location>
</feature>
<reference evidence="6" key="2">
    <citation type="submission" date="2007-04" db="EMBL/GenBank/DDBJ databases">
        <title>The genome of the human body louse.</title>
        <authorList>
            <consortium name="The Human Body Louse Genome Consortium"/>
            <person name="Kirkness E."/>
            <person name="Walenz B."/>
            <person name="Hass B."/>
            <person name="Bruggner R."/>
            <person name="Strausberg R."/>
        </authorList>
    </citation>
    <scope>NUCLEOTIDE SEQUENCE</scope>
    <source>
        <strain evidence="6">USDA</strain>
    </source>
</reference>
<dbReference type="CTD" id="8234337"/>
<dbReference type="InterPro" id="IPR054089">
    <property type="entry name" value="Cep192-like_D3"/>
</dbReference>
<dbReference type="OrthoDB" id="67059at2759"/>
<feature type="compositionally biased region" description="Polar residues" evidence="2">
    <location>
        <begin position="471"/>
        <end position="480"/>
    </location>
</feature>
<dbReference type="Pfam" id="PF22074">
    <property type="entry name" value="Cep192_D5"/>
    <property type="match status" value="1"/>
</dbReference>
<dbReference type="HOGENOM" id="CLU_254510_0_0_1"/>
<keyword evidence="1" id="KW-0175">Coiled coil</keyword>
<sequence>MESNVFDFPDNQICIPEPSDFTSENKENDVDDPVSVYFKKRCRNSAKAFLNKYSETDSDSSIGVIDLDNISLFGEFDEPEPDDLKLLRNSYPLLEKPDSSKKNGSSKHSEVSSKLSLDPKSLLDKQRALAQKALMKVFNQNNDVTNETTNFETTRNSHVLVDVSHKLNTDKPLNKDLEKKWFNPNFSPDTPRCFNDELNSFNTNDFLMTNQNKNNDSYETASNADKIRQSQYKKKLNSLINDFNKCSINSNWTFESQTTEDQINRLEEDERQFKLENSALLHNSNISQFSGIADASHWPFGELNSKEEEINKLSIGEFFNKRSDRISSLLGSSKISDKYKQFLLTSVDETQNSVNPESKILGSNIKKSDKIMPRRCFSTYDTKTASESFKANRISSDSNASNSTLFIQNIIAEMEPGLTGTQIYEKLIKTYGTKNIAEKENNNKPLTKQFHENNETPKSSKNQKKNEDCKSSLNDEFNSNSKKEPKNFNALLDTSKSSQSLNSNFDNSRPIHLRSDLNADQSISILRHEKIKSLKGKKGFDASTPKMRHLKSQDDKFQTACNEVKMQENDWEAPKVSFIQPTPGFKSEDVDDNEKTLTISLNSISSSESNRKNSTIIVNDNDAIEGTIVAGDLTILSKRIEEMKEDGVCIVRSEEPVLLSVVQKLAGFPKGSVDCSALTPLIRDQFPELLSAYSAPLTEENSVISSLEKSEASLFSEPNSWVKFPNQMGYKKKIYAFVEVKKEIFVPLMNTSKNWLFVSINSVTLFGSNGHKFQGAKKNGVWNTCDFAFLSMKDTVIPPGTKTDFLLTFSFKQFFGKSIQTRDLELRVNNVNPVNSLNIIPKDMINFGHIADQCFDQRTIQITFDGISELPFVQEVTNQKFSFFFKKGEKQHLDFVVVFQPNVHLNSKDKKIDFKGNLIIRLGTDTESDGILETIPIKGSVSSPKFFMFSSCSPFVFKLSERGKSLFPLKNVGQLPITFSIKVQNEESKKEENDGIFIVPKSFYLPAGEESAVSITFNSKMKENSIKRLLIFTLKPNGRVHYEVELIGLVSPSVISRSISGLSNCSELTKSFSNTESVPIKLLTTMQSLSWLSVPLDNEIRQTFYLKNASDITCKARISFKNDSESFKLINENGEKVRKMLKVLKPNIPYLLTISFRPDFTGPHHNGLLIQTNQISGKKVILLNGMGGSPNLFINNIKSDLNGAKMIVLQNSSNAQFFNRNLEFKNTGRIPGFILIKTSSEMISLGHKLSVTPTSYVLHPDAKVTVQISQKLKNEDIRQLLSDKDMCKIATLLVVMGDEVSRLRMRRLIKSGKVAANEHTKMLASPFENEKEINLKNFEDSQSFGYQFLKSLRVLEAAVVIERSSEVIEPTIVLDEDETITDFVTICSIAESNVPSTM</sequence>